<evidence type="ECO:0000313" key="3">
    <source>
        <dbReference type="Proteomes" id="UP000468443"/>
    </source>
</evidence>
<dbReference type="InterPro" id="IPR029069">
    <property type="entry name" value="HotDog_dom_sf"/>
</dbReference>
<gene>
    <name evidence="2" type="ORF">GWK09_12430</name>
</gene>
<protein>
    <submittedName>
        <fullName evidence="2">Hydroxymyristoyl-ACP dehydratase</fullName>
    </submittedName>
</protein>
<proteinExistence type="predicted"/>
<dbReference type="InterPro" id="IPR013114">
    <property type="entry name" value="FabA_FabZ"/>
</dbReference>
<dbReference type="AlphaFoldDB" id="A0A6P0UFD6"/>
<dbReference type="SUPFAM" id="SSF54637">
    <property type="entry name" value="Thioesterase/thiol ester dehydrase-isomerase"/>
    <property type="match status" value="1"/>
</dbReference>
<reference evidence="2 3" key="1">
    <citation type="submission" date="2020-01" db="EMBL/GenBank/DDBJ databases">
        <title>Muriicola jejuensis KCTC 22299.</title>
        <authorList>
            <person name="Wang G."/>
        </authorList>
    </citation>
    <scope>NUCLEOTIDE SEQUENCE [LARGE SCALE GENOMIC DNA]</scope>
    <source>
        <strain evidence="2 3">KCTC 22299</strain>
    </source>
</reference>
<dbReference type="Proteomes" id="UP000468443">
    <property type="component" value="Unassembled WGS sequence"/>
</dbReference>
<dbReference type="EMBL" id="JAABOP010000004">
    <property type="protein sequence ID" value="NER11332.1"/>
    <property type="molecule type" value="Genomic_DNA"/>
</dbReference>
<sequence length="151" mass="17127">MSSYAEIVKALPYAYPFLFVDKILSMDEEGCEGTYVFKKDLPFYQGHFKENPVTPGVILTECCAQIGLVCLGLFLCRDGDPHTMKKMMVALTSTEMEFLKPVFPGERVRVHSEKVYFRFNKLKCKVAMFNEKDELICKGLIAGMLKTGSDE</sequence>
<keyword evidence="3" id="KW-1185">Reference proteome</keyword>
<organism evidence="2 3">
    <name type="scientific">Muriicola jejuensis</name>
    <dbReference type="NCBI Taxonomy" id="504488"/>
    <lineage>
        <taxon>Bacteria</taxon>
        <taxon>Pseudomonadati</taxon>
        <taxon>Bacteroidota</taxon>
        <taxon>Flavobacteriia</taxon>
        <taxon>Flavobacteriales</taxon>
        <taxon>Flavobacteriaceae</taxon>
        <taxon>Muriicola</taxon>
    </lineage>
</organism>
<keyword evidence="1" id="KW-0456">Lyase</keyword>
<evidence type="ECO:0000313" key="2">
    <source>
        <dbReference type="EMBL" id="NER11332.1"/>
    </source>
</evidence>
<dbReference type="Gene3D" id="3.10.129.10">
    <property type="entry name" value="Hotdog Thioesterase"/>
    <property type="match status" value="1"/>
</dbReference>
<dbReference type="Pfam" id="PF07977">
    <property type="entry name" value="FabA"/>
    <property type="match status" value="1"/>
</dbReference>
<dbReference type="PANTHER" id="PTHR30272:SF1">
    <property type="entry name" value="3-HYDROXYACYL-[ACYL-CARRIER-PROTEIN] DEHYDRATASE"/>
    <property type="match status" value="1"/>
</dbReference>
<evidence type="ECO:0000256" key="1">
    <source>
        <dbReference type="ARBA" id="ARBA00023239"/>
    </source>
</evidence>
<comment type="caution">
    <text evidence="2">The sequence shown here is derived from an EMBL/GenBank/DDBJ whole genome shotgun (WGS) entry which is preliminary data.</text>
</comment>
<dbReference type="GO" id="GO:0016829">
    <property type="term" value="F:lyase activity"/>
    <property type="evidence" value="ECO:0007669"/>
    <property type="project" value="UniProtKB-KW"/>
</dbReference>
<name>A0A6P0UFD6_9FLAO</name>
<accession>A0A6P0UFD6</accession>
<dbReference type="PANTHER" id="PTHR30272">
    <property type="entry name" value="3-HYDROXYACYL-[ACYL-CARRIER-PROTEIN] DEHYDRATASE"/>
    <property type="match status" value="1"/>
</dbReference>
<dbReference type="RefSeq" id="WP_163693788.1">
    <property type="nucleotide sequence ID" value="NZ_FXTW01000003.1"/>
</dbReference>